<evidence type="ECO:0000313" key="2">
    <source>
        <dbReference type="EMBL" id="CAG6632130.1"/>
    </source>
</evidence>
<sequence length="121" mass="14093">MSQLVLSSNLTMCPHNVIMRLLQDCLLFLPFLLFQLVAFSSFSSSFFIFYSSASLIFSFLFSPSLLSIFFPFFTHFFQSSLFASLISLFIHSLIHSKHTLYNYSIFLSLIIYIYVHHGNYK</sequence>
<dbReference type="AlphaFoldDB" id="A0A8D8QIJ2"/>
<keyword evidence="1" id="KW-1133">Transmembrane helix</keyword>
<feature type="transmembrane region" description="Helical" evidence="1">
    <location>
        <begin position="100"/>
        <end position="115"/>
    </location>
</feature>
<dbReference type="EMBL" id="HBUF01078726">
    <property type="protein sequence ID" value="CAG6632135.1"/>
    <property type="molecule type" value="Transcribed_RNA"/>
</dbReference>
<keyword evidence="1" id="KW-0472">Membrane</keyword>
<reference evidence="2" key="1">
    <citation type="submission" date="2021-05" db="EMBL/GenBank/DDBJ databases">
        <authorList>
            <person name="Alioto T."/>
            <person name="Alioto T."/>
            <person name="Gomez Garrido J."/>
        </authorList>
    </citation>
    <scope>NUCLEOTIDE SEQUENCE</scope>
</reference>
<feature type="transmembrane region" description="Helical" evidence="1">
    <location>
        <begin position="21"/>
        <end position="42"/>
    </location>
</feature>
<protein>
    <submittedName>
        <fullName evidence="2">Uncharacterized protein</fullName>
    </submittedName>
</protein>
<evidence type="ECO:0000256" key="1">
    <source>
        <dbReference type="SAM" id="Phobius"/>
    </source>
</evidence>
<dbReference type="EMBL" id="HBUF01078724">
    <property type="protein sequence ID" value="CAG6632130.1"/>
    <property type="molecule type" value="Transcribed_RNA"/>
</dbReference>
<proteinExistence type="predicted"/>
<accession>A0A8D8QIJ2</accession>
<feature type="transmembrane region" description="Helical" evidence="1">
    <location>
        <begin position="48"/>
        <end position="69"/>
    </location>
</feature>
<keyword evidence="1" id="KW-0812">Transmembrane</keyword>
<name>A0A8D8QIJ2_9HEMI</name>
<organism evidence="2">
    <name type="scientific">Cacopsylla melanoneura</name>
    <dbReference type="NCBI Taxonomy" id="428564"/>
    <lineage>
        <taxon>Eukaryota</taxon>
        <taxon>Metazoa</taxon>
        <taxon>Ecdysozoa</taxon>
        <taxon>Arthropoda</taxon>
        <taxon>Hexapoda</taxon>
        <taxon>Insecta</taxon>
        <taxon>Pterygota</taxon>
        <taxon>Neoptera</taxon>
        <taxon>Paraneoptera</taxon>
        <taxon>Hemiptera</taxon>
        <taxon>Sternorrhyncha</taxon>
        <taxon>Psylloidea</taxon>
        <taxon>Psyllidae</taxon>
        <taxon>Psyllinae</taxon>
        <taxon>Cacopsylla</taxon>
    </lineage>
</organism>